<evidence type="ECO:0000313" key="3">
    <source>
        <dbReference type="Proteomes" id="UP000245695"/>
    </source>
</evidence>
<dbReference type="InterPro" id="IPR014535">
    <property type="entry name" value="Hpre_diP_synt_I"/>
</dbReference>
<dbReference type="KEGG" id="rhom:FRIFI_0581"/>
<accession>A0A2P2BP55</accession>
<proteinExistence type="predicted"/>
<keyword evidence="1" id="KW-1133">Transmembrane helix</keyword>
<gene>
    <name evidence="2" type="ORF">FRIFI_0581</name>
</gene>
<keyword evidence="1" id="KW-0472">Membrane</keyword>
<protein>
    <submittedName>
        <fullName evidence="2">Heptaprenyl diphosphate synthase component I</fullName>
    </submittedName>
</protein>
<name>A0A2P2BP55_9FIRM</name>
<dbReference type="Gene3D" id="1.10.1760.20">
    <property type="match status" value="1"/>
</dbReference>
<feature type="transmembrane region" description="Helical" evidence="1">
    <location>
        <begin position="106"/>
        <end position="131"/>
    </location>
</feature>
<evidence type="ECO:0000313" key="2">
    <source>
        <dbReference type="EMBL" id="CEI72128.1"/>
    </source>
</evidence>
<dbReference type="Pfam" id="PF07456">
    <property type="entry name" value="Hpre_diP_synt_I"/>
    <property type="match status" value="1"/>
</dbReference>
<keyword evidence="1" id="KW-0812">Transmembrane</keyword>
<reference evidence="2 3" key="1">
    <citation type="submission" date="2014-09" db="EMBL/GenBank/DDBJ databases">
        <authorList>
            <person name="Hornung B.V."/>
        </authorList>
    </citation>
    <scope>NUCLEOTIDE SEQUENCE [LARGE SCALE GENOMIC DNA]</scope>
    <source>
        <strain evidence="2 3">FRIFI</strain>
    </source>
</reference>
<sequence length="187" mass="20427">MKLNKTSKMIYMSLLVSMALILSLIERMMPIPFVTPGAKLGLANLIIIISIYTLDNYKDSFIILILRVFLAAIFGGNMSTLLYSATGGIFSFIATIITKKLGGKHVSVIGVSSCAAVFHNVGQLLAASLILNNFGVFLYLPVLSTIGIITGIFIGLSANYLLSHLSQLPYFRNRLNLDNKKSSLKYN</sequence>
<feature type="transmembrane region" description="Helical" evidence="1">
    <location>
        <begin position="61"/>
        <end position="94"/>
    </location>
</feature>
<dbReference type="RefSeq" id="WP_092927120.1">
    <property type="nucleotide sequence ID" value="NZ_FJTZ01000012.1"/>
</dbReference>
<organism evidence="2 3">
    <name type="scientific">Romboutsia hominis</name>
    <dbReference type="NCBI Taxonomy" id="1507512"/>
    <lineage>
        <taxon>Bacteria</taxon>
        <taxon>Bacillati</taxon>
        <taxon>Bacillota</taxon>
        <taxon>Clostridia</taxon>
        <taxon>Peptostreptococcales</taxon>
        <taxon>Peptostreptococcaceae</taxon>
        <taxon>Romboutsia</taxon>
    </lineage>
</organism>
<dbReference type="InterPro" id="IPR010898">
    <property type="entry name" value="Hpre_diP_synth_I"/>
</dbReference>
<dbReference type="PIRSF" id="PIRSF027391">
    <property type="entry name" value="Hpre_diP_synt_I"/>
    <property type="match status" value="1"/>
</dbReference>
<keyword evidence="3" id="KW-1185">Reference proteome</keyword>
<dbReference type="Proteomes" id="UP000245695">
    <property type="component" value="Chromosome 1"/>
</dbReference>
<evidence type="ECO:0000256" key="1">
    <source>
        <dbReference type="SAM" id="Phobius"/>
    </source>
</evidence>
<dbReference type="EMBL" id="LN650648">
    <property type="protein sequence ID" value="CEI72128.1"/>
    <property type="molecule type" value="Genomic_DNA"/>
</dbReference>
<feature type="transmembrane region" description="Helical" evidence="1">
    <location>
        <begin position="137"/>
        <end position="162"/>
    </location>
</feature>
<dbReference type="AlphaFoldDB" id="A0A2P2BP55"/>